<feature type="transmembrane region" description="Helical" evidence="6">
    <location>
        <begin position="248"/>
        <end position="271"/>
    </location>
</feature>
<dbReference type="RefSeq" id="XP_022105647.1">
    <property type="nucleotide sequence ID" value="XM_022249955.1"/>
</dbReference>
<evidence type="ECO:0000259" key="7">
    <source>
        <dbReference type="Pfam" id="PF00520"/>
    </source>
</evidence>
<evidence type="ECO:0000313" key="9">
    <source>
        <dbReference type="RefSeq" id="XP_022105643.1"/>
    </source>
</evidence>
<dbReference type="RefSeq" id="XP_022105646.1">
    <property type="nucleotide sequence ID" value="XM_022249954.1"/>
</dbReference>
<feature type="compositionally biased region" description="Polar residues" evidence="5">
    <location>
        <begin position="437"/>
        <end position="450"/>
    </location>
</feature>
<evidence type="ECO:0000256" key="2">
    <source>
        <dbReference type="ARBA" id="ARBA00022692"/>
    </source>
</evidence>
<evidence type="ECO:0000256" key="5">
    <source>
        <dbReference type="SAM" id="MobiDB-lite"/>
    </source>
</evidence>
<dbReference type="RefSeq" id="XP_022105643.1">
    <property type="nucleotide sequence ID" value="XM_022249951.1"/>
</dbReference>
<accession>A0A8B7ZJD4</accession>
<keyword evidence="8" id="KW-1185">Reference proteome</keyword>
<feature type="transmembrane region" description="Helical" evidence="6">
    <location>
        <begin position="323"/>
        <end position="347"/>
    </location>
</feature>
<dbReference type="GO" id="GO:0030317">
    <property type="term" value="P:flagellated sperm motility"/>
    <property type="evidence" value="ECO:0007669"/>
    <property type="project" value="InterPro"/>
</dbReference>
<evidence type="ECO:0000313" key="12">
    <source>
        <dbReference type="RefSeq" id="XP_022105646.1"/>
    </source>
</evidence>
<organism evidence="8 10">
    <name type="scientific">Acanthaster planci</name>
    <name type="common">Crown-of-thorns starfish</name>
    <dbReference type="NCBI Taxonomy" id="133434"/>
    <lineage>
        <taxon>Eukaryota</taxon>
        <taxon>Metazoa</taxon>
        <taxon>Echinodermata</taxon>
        <taxon>Eleutherozoa</taxon>
        <taxon>Asterozoa</taxon>
        <taxon>Asteroidea</taxon>
        <taxon>Valvatacea</taxon>
        <taxon>Valvatida</taxon>
        <taxon>Acanthasteridae</taxon>
        <taxon>Acanthaster</taxon>
    </lineage>
</organism>
<dbReference type="InterPro" id="IPR028747">
    <property type="entry name" value="CatSper2"/>
</dbReference>
<evidence type="ECO:0000256" key="1">
    <source>
        <dbReference type="ARBA" id="ARBA00004141"/>
    </source>
</evidence>
<evidence type="ECO:0000256" key="3">
    <source>
        <dbReference type="ARBA" id="ARBA00022989"/>
    </source>
</evidence>
<dbReference type="PANTHER" id="PTHR46923">
    <property type="entry name" value="CATION CHANNEL SPERM-ASSOCIATED PROTEIN 2"/>
    <property type="match status" value="1"/>
</dbReference>
<evidence type="ECO:0000313" key="10">
    <source>
        <dbReference type="RefSeq" id="XP_022105644.1"/>
    </source>
</evidence>
<dbReference type="PANTHER" id="PTHR46923:SF1">
    <property type="entry name" value="CATION CHANNEL SPERM-ASSOCIATED PROTEIN 2"/>
    <property type="match status" value="1"/>
</dbReference>
<dbReference type="CTD" id="117155"/>
<dbReference type="GO" id="GO:0005227">
    <property type="term" value="F:calcium-activated cation channel activity"/>
    <property type="evidence" value="ECO:0007669"/>
    <property type="project" value="InterPro"/>
</dbReference>
<dbReference type="InterPro" id="IPR005821">
    <property type="entry name" value="Ion_trans_dom"/>
</dbReference>
<name>A0A8B7ZJD4_ACAPL</name>
<dbReference type="RefSeq" id="XP_022105644.1">
    <property type="nucleotide sequence ID" value="XM_022249952.1"/>
</dbReference>
<keyword evidence="4 6" id="KW-0472">Membrane</keyword>
<evidence type="ECO:0000256" key="6">
    <source>
        <dbReference type="SAM" id="Phobius"/>
    </source>
</evidence>
<evidence type="ECO:0000313" key="13">
    <source>
        <dbReference type="RefSeq" id="XP_022105647.1"/>
    </source>
</evidence>
<dbReference type="Proteomes" id="UP000694845">
    <property type="component" value="Unplaced"/>
</dbReference>
<dbReference type="SUPFAM" id="SSF81324">
    <property type="entry name" value="Voltage-gated potassium channels"/>
    <property type="match status" value="1"/>
</dbReference>
<proteinExistence type="predicted"/>
<evidence type="ECO:0000256" key="4">
    <source>
        <dbReference type="ARBA" id="ARBA00023136"/>
    </source>
</evidence>
<dbReference type="Pfam" id="PF00520">
    <property type="entry name" value="Ion_trans"/>
    <property type="match status" value="1"/>
</dbReference>
<evidence type="ECO:0000313" key="8">
    <source>
        <dbReference type="Proteomes" id="UP000694845"/>
    </source>
</evidence>
<dbReference type="GO" id="GO:0009566">
    <property type="term" value="P:fertilization"/>
    <property type="evidence" value="ECO:0007669"/>
    <property type="project" value="TreeGrafter"/>
</dbReference>
<dbReference type="Gene3D" id="1.20.120.350">
    <property type="entry name" value="Voltage-gated potassium channels. Chain C"/>
    <property type="match status" value="1"/>
</dbReference>
<dbReference type="InterPro" id="IPR027359">
    <property type="entry name" value="Volt_channel_dom_sf"/>
</dbReference>
<dbReference type="GO" id="GO:0036128">
    <property type="term" value="C:CatSper complex"/>
    <property type="evidence" value="ECO:0007669"/>
    <property type="project" value="InterPro"/>
</dbReference>
<gene>
    <name evidence="9 10 11 12 13" type="primary">LOC110987317</name>
</gene>
<dbReference type="KEGG" id="aplc:110987317"/>
<keyword evidence="2 6" id="KW-0812">Transmembrane</keyword>
<dbReference type="RefSeq" id="XP_022105645.1">
    <property type="nucleotide sequence ID" value="XM_022249953.1"/>
</dbReference>
<feature type="region of interest" description="Disordered" evidence="5">
    <location>
        <begin position="406"/>
        <end position="453"/>
    </location>
</feature>
<dbReference type="GeneID" id="110987317"/>
<dbReference type="OrthoDB" id="416585at2759"/>
<feature type="domain" description="Ion transport" evidence="7">
    <location>
        <begin position="114"/>
        <end position="355"/>
    </location>
</feature>
<comment type="subcellular location">
    <subcellularLocation>
        <location evidence="1">Membrane</location>
        <topology evidence="1">Multi-pass membrane protein</topology>
    </subcellularLocation>
</comment>
<keyword evidence="3 6" id="KW-1133">Transmembrane helix</keyword>
<sequence>MDESGISNKLFDDLTPQAEIFRSKLIEDFHLLDSLDVQGQSDAPKYYSKDLADTLHLQKMMLDNPAGLVKFQVYSSKAEVSKVSKADRRKNRVRNKNSKNPPLNMWAHFVLESSVFQNFMLLLILANSIALGIQSEVSGNGSPSLAGLKQALDIFDYCSLFLFMVEIILKWIDDFISFWKNGWNIFDFFVTVGSFVPEIIVLTVGDLKELRVIVSNLRVFRILRSLKMVSRFQQARLIALAITKAFKAMTFIMLLLLLFAYIFAIAGVIFFDSYTRSDREDLQYKDSFSTITRALITLFQLFTLDQWYKVLMDMWKVADRFFTTFYLMLWICIGSFIFRNIFVGIMVNNFQSIRNDLFDEVKGHEETRQIARNAEKFNEELTKQDQKLKARRMTIIANQQLLAEAAQAGRQEQPHGSTRTDDISTFGAETDRRSSEDSIGSDSIQEQISKGSVPDIQRRISQFQVEEEQSSANWEQLVHDNLQLLVKNPTETLWPRDTMFRYLQLMESLQENLQERQDILDLSYHALLQIFDS</sequence>
<dbReference type="AlphaFoldDB" id="A0A8B7ZJD4"/>
<dbReference type="GO" id="GO:0048240">
    <property type="term" value="P:sperm capacitation"/>
    <property type="evidence" value="ECO:0007669"/>
    <property type="project" value="TreeGrafter"/>
</dbReference>
<protein>
    <submittedName>
        <fullName evidence="9 10">Cation channel sperm-associated protein 2-like isoform X1</fullName>
    </submittedName>
</protein>
<reference evidence="9 10" key="1">
    <citation type="submission" date="2025-04" db="UniProtKB">
        <authorList>
            <consortium name="RefSeq"/>
        </authorList>
    </citation>
    <scope>IDENTIFICATION</scope>
</reference>
<evidence type="ECO:0000313" key="11">
    <source>
        <dbReference type="RefSeq" id="XP_022105645.1"/>
    </source>
</evidence>
<dbReference type="Gene3D" id="1.10.287.70">
    <property type="match status" value="1"/>
</dbReference>